<dbReference type="InterPro" id="IPR049052">
    <property type="entry name" value="nSTAND1"/>
</dbReference>
<feature type="repeat" description="WD" evidence="3">
    <location>
        <begin position="1182"/>
        <end position="1223"/>
    </location>
</feature>
<dbReference type="RefSeq" id="WP_039313524.1">
    <property type="nucleotide sequence ID" value="NZ_JTLZ01000001.1"/>
</dbReference>
<feature type="repeat" description="WD" evidence="3">
    <location>
        <begin position="1146"/>
        <end position="1180"/>
    </location>
</feature>
<dbReference type="InterPro" id="IPR019775">
    <property type="entry name" value="WD40_repeat_CS"/>
</dbReference>
<feature type="coiled-coil region" evidence="4">
    <location>
        <begin position="621"/>
        <end position="655"/>
    </location>
</feature>
<evidence type="ECO:0000313" key="7">
    <source>
        <dbReference type="EMBL" id="KHO28341.1"/>
    </source>
</evidence>
<feature type="repeat" description="WD" evidence="3">
    <location>
        <begin position="1098"/>
        <end position="1139"/>
    </location>
</feature>
<dbReference type="Proteomes" id="UP000031004">
    <property type="component" value="Unassembled WGS sequence"/>
</dbReference>
<keyword evidence="1 3" id="KW-0853">WD repeat</keyword>
<dbReference type="PROSITE" id="PS50294">
    <property type="entry name" value="WD_REPEATS_REGION"/>
    <property type="match status" value="13"/>
</dbReference>
<dbReference type="InterPro" id="IPR011047">
    <property type="entry name" value="Quinoprotein_ADH-like_sf"/>
</dbReference>
<feature type="repeat" description="WD" evidence="3">
    <location>
        <begin position="770"/>
        <end position="801"/>
    </location>
</feature>
<dbReference type="EMBL" id="JTLZ01000001">
    <property type="protein sequence ID" value="KHO28341.1"/>
    <property type="molecule type" value="Genomic_DNA"/>
</dbReference>
<dbReference type="PANTHER" id="PTHR44129">
    <property type="entry name" value="WD REPEAT-CONTAINING PROTEIN POP1"/>
    <property type="match status" value="1"/>
</dbReference>
<comment type="caution">
    <text evidence="7">The sequence shown here is derived from an EMBL/GenBank/DDBJ whole genome shotgun (WGS) entry which is preliminary data.</text>
</comment>
<evidence type="ECO:0000256" key="4">
    <source>
        <dbReference type="SAM" id="Coils"/>
    </source>
</evidence>
<dbReference type="SMART" id="SM00320">
    <property type="entry name" value="WD40"/>
    <property type="match status" value="14"/>
</dbReference>
<feature type="domain" description="Novel STAND NTPase 1" evidence="6">
    <location>
        <begin position="166"/>
        <end position="593"/>
    </location>
</feature>
<dbReference type="Pfam" id="PF00400">
    <property type="entry name" value="WD40"/>
    <property type="match status" value="14"/>
</dbReference>
<feature type="repeat" description="WD" evidence="3">
    <location>
        <begin position="1018"/>
        <end position="1059"/>
    </location>
</feature>
<evidence type="ECO:0000256" key="3">
    <source>
        <dbReference type="PROSITE-ProRule" id="PRU00221"/>
    </source>
</evidence>
<keyword evidence="2" id="KW-0677">Repeat</keyword>
<dbReference type="InterPro" id="IPR000157">
    <property type="entry name" value="TIR_dom"/>
</dbReference>
<accession>A0ABR4Z1H7</accession>
<dbReference type="PROSITE" id="PS50082">
    <property type="entry name" value="WD_REPEATS_2"/>
    <property type="match status" value="14"/>
</dbReference>
<feature type="repeat" description="WD" evidence="3">
    <location>
        <begin position="846"/>
        <end position="887"/>
    </location>
</feature>
<evidence type="ECO:0000256" key="2">
    <source>
        <dbReference type="ARBA" id="ARBA00022737"/>
    </source>
</evidence>
<feature type="domain" description="TIR" evidence="5">
    <location>
        <begin position="5"/>
        <end position="117"/>
    </location>
</feature>
<feature type="repeat" description="WD" evidence="3">
    <location>
        <begin position="1225"/>
        <end position="1266"/>
    </location>
</feature>
<proteinExistence type="predicted"/>
<feature type="repeat" description="WD" evidence="3">
    <location>
        <begin position="889"/>
        <end position="930"/>
    </location>
</feature>
<evidence type="ECO:0000313" key="8">
    <source>
        <dbReference type="Proteomes" id="UP000031004"/>
    </source>
</evidence>
<keyword evidence="8" id="KW-1185">Reference proteome</keyword>
<feature type="repeat" description="WD" evidence="3">
    <location>
        <begin position="1268"/>
        <end position="1309"/>
    </location>
</feature>
<reference evidence="7 8" key="1">
    <citation type="submission" date="2014-11" db="EMBL/GenBank/DDBJ databases">
        <title>Mycobacterium setense Manresensis Genome.</title>
        <authorList>
            <person name="Rech G."/>
            <person name="Sumoy L."/>
        </authorList>
    </citation>
    <scope>NUCLEOTIDE SEQUENCE [LARGE SCALE GENOMIC DNA]</scope>
    <source>
        <strain evidence="7 8">Manresensis</strain>
    </source>
</reference>
<dbReference type="PRINTS" id="PR00320">
    <property type="entry name" value="GPROTEINBRPT"/>
</dbReference>
<dbReference type="InterPro" id="IPR036322">
    <property type="entry name" value="WD40_repeat_dom_sf"/>
</dbReference>
<name>A0ABR4Z1H7_9MYCO</name>
<dbReference type="InterPro" id="IPR001680">
    <property type="entry name" value="WD40_rpt"/>
</dbReference>
<dbReference type="SUPFAM" id="SSF50978">
    <property type="entry name" value="WD40 repeat-like"/>
    <property type="match status" value="1"/>
</dbReference>
<dbReference type="PROSITE" id="PS00678">
    <property type="entry name" value="WD_REPEATS_1"/>
    <property type="match status" value="9"/>
</dbReference>
<feature type="repeat" description="WD" evidence="3">
    <location>
        <begin position="1055"/>
        <end position="1096"/>
    </location>
</feature>
<dbReference type="InterPro" id="IPR050349">
    <property type="entry name" value="WD_LIS1/nudF_dynein_reg"/>
</dbReference>
<dbReference type="SUPFAM" id="SSF50998">
    <property type="entry name" value="Quinoprotein alcohol dehydrogenase-like"/>
    <property type="match status" value="1"/>
</dbReference>
<feature type="repeat" description="WD" evidence="3">
    <location>
        <begin position="1311"/>
        <end position="1342"/>
    </location>
</feature>
<dbReference type="InterPro" id="IPR035897">
    <property type="entry name" value="Toll_tir_struct_dom_sf"/>
</dbReference>
<dbReference type="Gene3D" id="2.130.10.10">
    <property type="entry name" value="YVTN repeat-like/Quinoprotein amine dehydrogenase"/>
    <property type="match status" value="6"/>
</dbReference>
<evidence type="ECO:0008006" key="9">
    <source>
        <dbReference type="Google" id="ProtNLM"/>
    </source>
</evidence>
<organism evidence="7 8">
    <name type="scientific">Mycolicibacterium setense</name>
    <dbReference type="NCBI Taxonomy" id="431269"/>
    <lineage>
        <taxon>Bacteria</taxon>
        <taxon>Bacillati</taxon>
        <taxon>Actinomycetota</taxon>
        <taxon>Actinomycetes</taxon>
        <taxon>Mycobacteriales</taxon>
        <taxon>Mycobacteriaceae</taxon>
        <taxon>Mycolicibacterium</taxon>
    </lineage>
</organism>
<feature type="repeat" description="WD" evidence="3">
    <location>
        <begin position="932"/>
        <end position="973"/>
    </location>
</feature>
<protein>
    <recommendedName>
        <fullName evidence="9">TIR domain-containing protein</fullName>
    </recommendedName>
</protein>
<feature type="repeat" description="WD" evidence="3">
    <location>
        <begin position="975"/>
        <end position="1016"/>
    </location>
</feature>
<sequence length="1387" mass="148450">MSRLFLSHSSLDLRQAMALKQWLVNQEPALANEIFVDVDPEVGLQPGQRWKDALQRATARCEAVICLLSANWEASHECRVEYRVAENLNKQILCARLEPSAGDHLTAEWQRCDLFGGPTTKIHVDDGPPVEFATAGLYRLRDAIRGAGISAMSFVWPPPGDPERAPYRGWEPFEQVDAAVYFGRDAAIVRALDELRGMRLTGVRSLFVVLGPSGAGKSSFMRAGLLPRLAREDRRFVLLGTVRPGRHALTGDTGLAAAIRSTREKLGLTTPSLGEIKTACTSDADRVRELLVEIQQAAAARLPAAEEGDEKPDPPTLILPLDQAEELFSADAGAQGPTLLALISALTDNRDGSGLGLITAATIRTDRYEVMQTHPELAGIETRVFDDLKPMPPTQFKEVITGPAQRATEGGQRLEIAPDLVQRLLVDAAEGADTLPMLSLTLARLYADYGSSGELTVEQYEAMGGMHQVVQTEIDEILSSDAEVRGRQLQCLRTAFIPWLATINPDNDQPMRRVAKWDDLPEESRPLIDQMVARRLMVKDHRDGQAVVEVALESLLRRWEELAGWLHDQRHNLKVADDLERAEGAWRTNRQDAAWLLSGTRLADAEKLVGTADFAQRLNPVRHYLAESRQAENERVRAEEEYRQAEVRNARERQATAEAHTATLRKRSRVTAAIAMLAVTVAVVALVAFVQARNARAQAQSRFFEATAARLVAEAQGAFARNRPEGDAWAFRHLLAAHAVAPAAAKDALYGAVVDNLNLHKVIEVPSAVIGVAPGQQRLATAADDGTVRMWNADTGAQVGDPLAGHTGTVWSAAFSPDGKRIATGGADGTVRLWDAGTGRPVGQPLAGHTAMVQRVAFSPDGSRIVSGGWDHSVRLWDANSGQPVGVPLTGHTGAVTSVAFGPDGTRVVSGSTDQTVRLWDAIAGQPVGAPLAGHTGDVESVAFSADGGRIASGSADQTVRLWDANTGQPVGDPLTGHSDWVESVGFSPDGTRIVSGGRDQTVRLWDAGTGQPVGVPLTGHTGWVMNLAFSPDGTRVMSGSYDNSARVWDVRAGLTGHTDTVSSVAFSADGTRIVSGSYDKTLRLWDAKTGQPVGDPLAGHSGWVESAAFSPDGSRIVSGSNDGTLRVWDAASGETENDMDTGSRVLSVAFSPDGKRIVSGGADETLRVWDADSGEPVGDPLTRHTDDVLSVAFSPDGKRIVSGGADETLRVWDADSGEPVGDPLTGHTDDVKSVAFSPDGTRIVSGGADETLRVWDADSGEQVGDPLTGHTGQVTSVAFSPDGKRVVSASNDDTLRFWDVATGRALGDPLTANTVEVKSVAFGADGTRIVSGHLDHTVRLWPAVASPTDLCGKLTTNMSREEWAESVAPDIDYVETCPGLPPAPDM</sequence>
<dbReference type="InterPro" id="IPR015943">
    <property type="entry name" value="WD40/YVTN_repeat-like_dom_sf"/>
</dbReference>
<dbReference type="CDD" id="cd00200">
    <property type="entry name" value="WD40"/>
    <property type="match status" value="2"/>
</dbReference>
<keyword evidence="4" id="KW-0175">Coiled coil</keyword>
<evidence type="ECO:0000259" key="6">
    <source>
        <dbReference type="Pfam" id="PF20703"/>
    </source>
</evidence>
<dbReference type="Pfam" id="PF20703">
    <property type="entry name" value="nSTAND1"/>
    <property type="match status" value="1"/>
</dbReference>
<feature type="repeat" description="WD" evidence="3">
    <location>
        <begin position="803"/>
        <end position="844"/>
    </location>
</feature>
<dbReference type="Gene3D" id="3.40.50.10140">
    <property type="entry name" value="Toll/interleukin-1 receptor homology (TIR) domain"/>
    <property type="match status" value="1"/>
</dbReference>
<dbReference type="InterPro" id="IPR020472">
    <property type="entry name" value="WD40_PAC1"/>
</dbReference>
<dbReference type="Pfam" id="PF13676">
    <property type="entry name" value="TIR_2"/>
    <property type="match status" value="1"/>
</dbReference>
<dbReference type="SUPFAM" id="SSF52200">
    <property type="entry name" value="Toll/Interleukin receptor TIR domain"/>
    <property type="match status" value="1"/>
</dbReference>
<evidence type="ECO:0000259" key="5">
    <source>
        <dbReference type="Pfam" id="PF13676"/>
    </source>
</evidence>
<gene>
    <name evidence="7" type="ORF">QQ44_02125</name>
</gene>
<evidence type="ECO:0000256" key="1">
    <source>
        <dbReference type="ARBA" id="ARBA00022574"/>
    </source>
</evidence>